<organism evidence="1 2">
    <name type="scientific">Methanoliparum thermophilum</name>
    <dbReference type="NCBI Taxonomy" id="2491083"/>
    <lineage>
        <taxon>Archaea</taxon>
        <taxon>Methanobacteriati</taxon>
        <taxon>Methanobacteriota</taxon>
        <taxon>Candidatus Methanoliparia</taxon>
        <taxon>Candidatus Methanoliparales</taxon>
        <taxon>Candidatus Methanoliparaceae</taxon>
        <taxon>Candidatus Methanoliparum</taxon>
    </lineage>
</organism>
<dbReference type="AlphaFoldDB" id="A0A520KSX3"/>
<dbReference type="Proteomes" id="UP000317158">
    <property type="component" value="Unassembled WGS sequence"/>
</dbReference>
<protein>
    <submittedName>
        <fullName evidence="1">Uncharacterized protein</fullName>
    </submittedName>
</protein>
<sequence>MLNIKKMLKDDGGLGVIPSWIGALASLTGCMVTIGDICGTHIIASCIDGVIIAIETLTGLEGMLMECIVDTLLRCFGK</sequence>
<evidence type="ECO:0000313" key="2">
    <source>
        <dbReference type="Proteomes" id="UP000317158"/>
    </source>
</evidence>
<comment type="caution">
    <text evidence="1">The sequence shown here is derived from an EMBL/GenBank/DDBJ whole genome shotgun (WGS) entry which is preliminary data.</text>
</comment>
<gene>
    <name evidence="1" type="ORF">EF806_01970</name>
</gene>
<dbReference type="PROSITE" id="PS51257">
    <property type="entry name" value="PROKAR_LIPOPROTEIN"/>
    <property type="match status" value="1"/>
</dbReference>
<name>A0A520KSX3_METT2</name>
<evidence type="ECO:0000313" key="1">
    <source>
        <dbReference type="EMBL" id="RZN64840.1"/>
    </source>
</evidence>
<proteinExistence type="predicted"/>
<reference evidence="1 2" key="1">
    <citation type="journal article" date="2019" name="Nat. Microbiol.">
        <title>Wide diversity of methane and short-chain alkane metabolisms in uncultured archaea.</title>
        <authorList>
            <person name="Borrel G."/>
            <person name="Adam P.S."/>
            <person name="McKay L.J."/>
            <person name="Chen L.X."/>
            <person name="Sierra-Garcia I.N."/>
            <person name="Sieber C.M."/>
            <person name="Letourneur Q."/>
            <person name="Ghozlane A."/>
            <person name="Andersen G.L."/>
            <person name="Li W.J."/>
            <person name="Hallam S.J."/>
            <person name="Muyzer G."/>
            <person name="de Oliveira V.M."/>
            <person name="Inskeep W.P."/>
            <person name="Banfield J.F."/>
            <person name="Gribaldo S."/>
        </authorList>
    </citation>
    <scope>NUCLEOTIDE SEQUENCE [LARGE SCALE GENOMIC DNA]</scope>
    <source>
        <strain evidence="1">NM1a</strain>
    </source>
</reference>
<dbReference type="EMBL" id="RXIF01000004">
    <property type="protein sequence ID" value="RZN64840.1"/>
    <property type="molecule type" value="Genomic_DNA"/>
</dbReference>
<accession>A0A520KSX3</accession>